<feature type="region of interest" description="Disordered" evidence="10">
    <location>
        <begin position="543"/>
        <end position="566"/>
    </location>
</feature>
<dbReference type="InterPro" id="IPR009003">
    <property type="entry name" value="Peptidase_S1_PA"/>
</dbReference>
<comment type="caution">
    <text evidence="11">The sequence shown here is derived from an EMBL/GenBank/DDBJ whole genome shotgun (WGS) entry which is preliminary data.</text>
</comment>
<evidence type="ECO:0000256" key="1">
    <source>
        <dbReference type="ARBA" id="ARBA00008764"/>
    </source>
</evidence>
<evidence type="ECO:0000256" key="9">
    <source>
        <dbReference type="RuleBase" id="RU004296"/>
    </source>
</evidence>
<dbReference type="Pfam" id="PF13414">
    <property type="entry name" value="TPR_11"/>
    <property type="match status" value="1"/>
</dbReference>
<feature type="repeat" description="TPR" evidence="8">
    <location>
        <begin position="350"/>
        <end position="383"/>
    </location>
</feature>
<evidence type="ECO:0000256" key="5">
    <source>
        <dbReference type="ARBA" id="ARBA00022801"/>
    </source>
</evidence>
<dbReference type="PROSITE" id="PS50005">
    <property type="entry name" value="TPR"/>
    <property type="match status" value="4"/>
</dbReference>
<evidence type="ECO:0000256" key="2">
    <source>
        <dbReference type="ARBA" id="ARBA00022670"/>
    </source>
</evidence>
<dbReference type="InterPro" id="IPR011990">
    <property type="entry name" value="TPR-like_helical_dom_sf"/>
</dbReference>
<dbReference type="Gene3D" id="2.40.10.10">
    <property type="entry name" value="Trypsin-like serine proteases"/>
    <property type="match status" value="2"/>
</dbReference>
<dbReference type="Pfam" id="PF13365">
    <property type="entry name" value="Trypsin_2"/>
    <property type="match status" value="1"/>
</dbReference>
<feature type="repeat" description="TPR" evidence="8">
    <location>
        <begin position="316"/>
        <end position="349"/>
    </location>
</feature>
<evidence type="ECO:0000256" key="10">
    <source>
        <dbReference type="SAM" id="MobiDB-lite"/>
    </source>
</evidence>
<accession>A0ABS3FV47</accession>
<gene>
    <name evidence="11" type="ORF">J0895_18400</name>
</gene>
<sequence length="566" mass="61004">MNWNGSGVDNLHRILMGTATVAVLTLTIPAVVQAKSSSDIYQIAQQSSVQINADLAGALGGSGVIIGKQGNVYTVLTAHHVACLLNCRQNINYTVRTPDGRDYPVTQVRSLPNNSENNPDIAVVHFETNTSYPVATLGDSRTIVPGSSIYVFGYPALVNRVGTQRESEFTPGMVTSRPSSRPQGYNLRHTAITKSGMSGGPVFDSEGRVVGIHGQGDTEGQLETSTGSPLTIKTGFNAAIPIEIFVAIGSQLGVSSSNLQVNNSPNQEKPAQLDNPSAARDYNLRGMVRLDGGNYTAAIADFTLALERNPDPDDAHNAYFNRGNARIRNGDRPGAIADWTEAIKSKPNDARPYYNRGLAYDQMGNWQEALADTNQAIQLDPTNEKAYLVRGNAKAELGDPTGALADYNRAIEINPNYPLAYNNRATILVNQGDRPGALEDLRRSAELLQAQGKMSQYRQVQENIRVLEHALSQQPTPRPANNLSTPSGDTNLAKLAEWGLDPVNCGAQVVSILMDGKEYCTQPTDWLSIGSYKYLTAEDRLEPISVPSNPGNTNPNSNPSLEEGGL</sequence>
<keyword evidence="2 9" id="KW-0645">Protease</keyword>
<keyword evidence="3" id="KW-0732">Signal</keyword>
<dbReference type="RefSeq" id="WP_207089463.1">
    <property type="nucleotide sequence ID" value="NZ_JAFLQW010000482.1"/>
</dbReference>
<keyword evidence="5 9" id="KW-0378">Hydrolase</keyword>
<evidence type="ECO:0000256" key="6">
    <source>
        <dbReference type="ARBA" id="ARBA00022803"/>
    </source>
</evidence>
<dbReference type="InterPro" id="IPR050498">
    <property type="entry name" value="Ycf3"/>
</dbReference>
<organism evidence="11 12">
    <name type="scientific">Phormidium pseudopriestleyi FRX01</name>
    <dbReference type="NCBI Taxonomy" id="1759528"/>
    <lineage>
        <taxon>Bacteria</taxon>
        <taxon>Bacillati</taxon>
        <taxon>Cyanobacteriota</taxon>
        <taxon>Cyanophyceae</taxon>
        <taxon>Oscillatoriophycideae</taxon>
        <taxon>Oscillatoriales</taxon>
        <taxon>Oscillatoriaceae</taxon>
        <taxon>Phormidium</taxon>
    </lineage>
</organism>
<dbReference type="GO" id="GO:0008233">
    <property type="term" value="F:peptidase activity"/>
    <property type="evidence" value="ECO:0007669"/>
    <property type="project" value="UniProtKB-KW"/>
</dbReference>
<dbReference type="PROSITE" id="PS50293">
    <property type="entry name" value="TPR_REGION"/>
    <property type="match status" value="1"/>
</dbReference>
<dbReference type="GO" id="GO:0006508">
    <property type="term" value="P:proteolysis"/>
    <property type="evidence" value="ECO:0007669"/>
    <property type="project" value="UniProtKB-KW"/>
</dbReference>
<keyword evidence="7 9" id="KW-0720">Serine protease</keyword>
<dbReference type="PANTHER" id="PTHR44858">
    <property type="entry name" value="TETRATRICOPEPTIDE REPEAT PROTEIN 6"/>
    <property type="match status" value="1"/>
</dbReference>
<dbReference type="Pfam" id="PF13181">
    <property type="entry name" value="TPR_8"/>
    <property type="match status" value="1"/>
</dbReference>
<dbReference type="EC" id="3.4.21.-" evidence="9"/>
<evidence type="ECO:0000256" key="3">
    <source>
        <dbReference type="ARBA" id="ARBA00022729"/>
    </source>
</evidence>
<reference evidence="11 12" key="1">
    <citation type="submission" date="2021-03" db="EMBL/GenBank/DDBJ databases">
        <title>Metabolic Capacity of the Antarctic Cyanobacterium Phormidium pseudopriestleyi that Sustains Oxygenic Photosynthesis in the Presence of Hydrogen Sulfide.</title>
        <authorList>
            <person name="Lumian J.E."/>
            <person name="Jungblut A.D."/>
            <person name="Dillon M.L."/>
            <person name="Hawes I."/>
            <person name="Doran P.T."/>
            <person name="Mackey T.J."/>
            <person name="Dick G.J."/>
            <person name="Grettenberger C.L."/>
            <person name="Sumner D.Y."/>
        </authorList>
    </citation>
    <scope>NUCLEOTIDE SEQUENCE [LARGE SCALE GENOMIC DNA]</scope>
    <source>
        <strain evidence="11 12">FRX01</strain>
    </source>
</reference>
<keyword evidence="12" id="KW-1185">Reference proteome</keyword>
<proteinExistence type="inferred from homology"/>
<dbReference type="SUPFAM" id="SSF50494">
    <property type="entry name" value="Trypsin-like serine proteases"/>
    <property type="match status" value="1"/>
</dbReference>
<dbReference type="PRINTS" id="PR00839">
    <property type="entry name" value="V8PROTEASE"/>
</dbReference>
<dbReference type="PANTHER" id="PTHR44858:SF1">
    <property type="entry name" value="UDP-N-ACETYLGLUCOSAMINE--PEPTIDE N-ACETYLGLUCOSAMINYLTRANSFERASE SPINDLY-RELATED"/>
    <property type="match status" value="1"/>
</dbReference>
<evidence type="ECO:0000256" key="4">
    <source>
        <dbReference type="ARBA" id="ARBA00022737"/>
    </source>
</evidence>
<evidence type="ECO:0000256" key="8">
    <source>
        <dbReference type="PROSITE-ProRule" id="PRU00339"/>
    </source>
</evidence>
<dbReference type="SUPFAM" id="SSF48452">
    <property type="entry name" value="TPR-like"/>
    <property type="match status" value="1"/>
</dbReference>
<protein>
    <recommendedName>
        <fullName evidence="9">Serine protease</fullName>
        <ecNumber evidence="9">3.4.21.-</ecNumber>
    </recommendedName>
</protein>
<evidence type="ECO:0000313" key="12">
    <source>
        <dbReference type="Proteomes" id="UP000664844"/>
    </source>
</evidence>
<dbReference type="Gene3D" id="1.25.40.10">
    <property type="entry name" value="Tetratricopeptide repeat domain"/>
    <property type="match status" value="2"/>
</dbReference>
<feature type="repeat" description="TPR" evidence="8">
    <location>
        <begin position="384"/>
        <end position="417"/>
    </location>
</feature>
<evidence type="ECO:0000256" key="7">
    <source>
        <dbReference type="ARBA" id="ARBA00022825"/>
    </source>
</evidence>
<feature type="compositionally biased region" description="Low complexity" evidence="10">
    <location>
        <begin position="545"/>
        <end position="560"/>
    </location>
</feature>
<keyword evidence="4" id="KW-0677">Repeat</keyword>
<dbReference type="InterPro" id="IPR043504">
    <property type="entry name" value="Peptidase_S1_PA_chymotrypsin"/>
</dbReference>
<dbReference type="EMBL" id="JAFLQW010000482">
    <property type="protein sequence ID" value="MBO0351003.1"/>
    <property type="molecule type" value="Genomic_DNA"/>
</dbReference>
<feature type="repeat" description="TPR" evidence="8">
    <location>
        <begin position="279"/>
        <end position="312"/>
    </location>
</feature>
<dbReference type="InterPro" id="IPR008256">
    <property type="entry name" value="Peptidase_S1B"/>
</dbReference>
<comment type="similarity">
    <text evidence="1 9">Belongs to the peptidase S1B family.</text>
</comment>
<dbReference type="Pfam" id="PF00515">
    <property type="entry name" value="TPR_1"/>
    <property type="match status" value="1"/>
</dbReference>
<evidence type="ECO:0000313" key="11">
    <source>
        <dbReference type="EMBL" id="MBO0351003.1"/>
    </source>
</evidence>
<name>A0ABS3FV47_9CYAN</name>
<keyword evidence="6 8" id="KW-0802">TPR repeat</keyword>
<dbReference type="SMART" id="SM00028">
    <property type="entry name" value="TPR"/>
    <property type="match status" value="5"/>
</dbReference>
<dbReference type="Proteomes" id="UP000664844">
    <property type="component" value="Unassembled WGS sequence"/>
</dbReference>
<dbReference type="InterPro" id="IPR019734">
    <property type="entry name" value="TPR_rpt"/>
</dbReference>